<dbReference type="Proteomes" id="UP000264779">
    <property type="component" value="Unassembled WGS sequence"/>
</dbReference>
<dbReference type="PANTHER" id="PTHR30086:SF20">
    <property type="entry name" value="ARGININE EXPORTER PROTEIN ARGO-RELATED"/>
    <property type="match status" value="1"/>
</dbReference>
<evidence type="ECO:0000313" key="9">
    <source>
        <dbReference type="Proteomes" id="UP000056090"/>
    </source>
</evidence>
<dbReference type="eggNOG" id="COG1279">
    <property type="taxonomic scope" value="Bacteria"/>
</dbReference>
<evidence type="ECO:0000256" key="2">
    <source>
        <dbReference type="ARBA" id="ARBA00022475"/>
    </source>
</evidence>
<dbReference type="KEGG" id="aal:EP13_00880"/>
<feature type="transmembrane region" description="Helical" evidence="6">
    <location>
        <begin position="6"/>
        <end position="26"/>
    </location>
</feature>
<dbReference type="PANTHER" id="PTHR30086">
    <property type="entry name" value="ARGININE EXPORTER PROTEIN ARGO"/>
    <property type="match status" value="1"/>
</dbReference>
<sequence>MFAAATSGLIMGGTLIIAVGAQNSFLIEQSLKRQWTALFVLLFIISDAISISLGAMGFGVLLQEYPTLISITKWAGVAFLLWIAYNKIKSSMADDALVLATAHKVLPFKKALLIALAVTWLNPHFYLDTLLLMGNLASQWQQDKWWFVAGAISASVIWFVGVSTLTAKFAHHMQRPRFWRWFNRANAAVLGLVSVQLASL</sequence>
<accession>A0A075P1X1</accession>
<dbReference type="AlphaFoldDB" id="A0A075P1X1"/>
<dbReference type="RefSeq" id="WP_044055535.1">
    <property type="nucleotide sequence ID" value="NZ_CAJXAX010000011.1"/>
</dbReference>
<feature type="transmembrane region" description="Helical" evidence="6">
    <location>
        <begin position="106"/>
        <end position="125"/>
    </location>
</feature>
<evidence type="ECO:0000313" key="7">
    <source>
        <dbReference type="EMBL" id="AIF97362.1"/>
    </source>
</evidence>
<gene>
    <name evidence="8" type="ORF">DEB45_10695</name>
    <name evidence="7" type="ORF">EP13_00880</name>
</gene>
<proteinExistence type="predicted"/>
<feature type="transmembrane region" description="Helical" evidence="6">
    <location>
        <begin position="38"/>
        <end position="62"/>
    </location>
</feature>
<dbReference type="GeneID" id="78253500"/>
<feature type="transmembrane region" description="Helical" evidence="6">
    <location>
        <begin position="145"/>
        <end position="169"/>
    </location>
</feature>
<dbReference type="Proteomes" id="UP000056090">
    <property type="component" value="Chromosome"/>
</dbReference>
<protein>
    <submittedName>
        <fullName evidence="7">Lysine exporter</fullName>
    </submittedName>
    <submittedName>
        <fullName evidence="8">Lysine transporter</fullName>
    </submittedName>
</protein>
<dbReference type="EMBL" id="CP008849">
    <property type="protein sequence ID" value="AIF97362.1"/>
    <property type="molecule type" value="Genomic_DNA"/>
</dbReference>
<dbReference type="PATRIC" id="fig|589873.4.peg.179"/>
<evidence type="ECO:0000256" key="1">
    <source>
        <dbReference type="ARBA" id="ARBA00004651"/>
    </source>
</evidence>
<organism evidence="7 9">
    <name type="scientific">Alteromonas australica</name>
    <dbReference type="NCBI Taxonomy" id="589873"/>
    <lineage>
        <taxon>Bacteria</taxon>
        <taxon>Pseudomonadati</taxon>
        <taxon>Pseudomonadota</taxon>
        <taxon>Gammaproteobacteria</taxon>
        <taxon>Alteromonadales</taxon>
        <taxon>Alteromonadaceae</taxon>
        <taxon>Alteromonas/Salinimonas group</taxon>
        <taxon>Alteromonas</taxon>
    </lineage>
</organism>
<dbReference type="KEGG" id="aaus:EP12_00865"/>
<keyword evidence="5 6" id="KW-0472">Membrane</keyword>
<keyword evidence="9" id="KW-1185">Reference proteome</keyword>
<reference evidence="8 10" key="2">
    <citation type="journal article" date="2018" name="Nat. Biotechnol.">
        <title>A standardized bacterial taxonomy based on genome phylogeny substantially revises the tree of life.</title>
        <authorList>
            <person name="Parks D.H."/>
            <person name="Chuvochina M."/>
            <person name="Waite D.W."/>
            <person name="Rinke C."/>
            <person name="Skarshewski A."/>
            <person name="Chaumeil P.A."/>
            <person name="Hugenholtz P."/>
        </authorList>
    </citation>
    <scope>NUCLEOTIDE SEQUENCE [LARGE SCALE GENOMIC DNA]</scope>
    <source>
        <strain evidence="8">UBA11621</strain>
    </source>
</reference>
<dbReference type="GO" id="GO:0005886">
    <property type="term" value="C:plasma membrane"/>
    <property type="evidence" value="ECO:0007669"/>
    <property type="project" value="UniProtKB-SubCell"/>
</dbReference>
<keyword evidence="3 6" id="KW-0812">Transmembrane</keyword>
<dbReference type="GO" id="GO:0015171">
    <property type="term" value="F:amino acid transmembrane transporter activity"/>
    <property type="evidence" value="ECO:0007669"/>
    <property type="project" value="TreeGrafter"/>
</dbReference>
<evidence type="ECO:0000313" key="8">
    <source>
        <dbReference type="EMBL" id="HBU51718.1"/>
    </source>
</evidence>
<keyword evidence="2" id="KW-1003">Cell membrane</keyword>
<evidence type="ECO:0000313" key="10">
    <source>
        <dbReference type="Proteomes" id="UP000264779"/>
    </source>
</evidence>
<dbReference type="EMBL" id="DONK01000157">
    <property type="protein sequence ID" value="HBU51718.1"/>
    <property type="molecule type" value="Genomic_DNA"/>
</dbReference>
<keyword evidence="4 6" id="KW-1133">Transmembrane helix</keyword>
<evidence type="ECO:0000256" key="6">
    <source>
        <dbReference type="SAM" id="Phobius"/>
    </source>
</evidence>
<reference evidence="7 9" key="1">
    <citation type="submission" date="2014-06" db="EMBL/GenBank/DDBJ databases">
        <title>Genomes of Alteromonas australica, a world apart.</title>
        <authorList>
            <person name="Gonzaga A."/>
            <person name="Lopez-Perez M."/>
            <person name="Rodriguez-Valera F."/>
        </authorList>
    </citation>
    <scope>NUCLEOTIDE SEQUENCE [LARGE SCALE GENOMIC DNA]</scope>
    <source>
        <strain evidence="7 9">H 17</strain>
    </source>
</reference>
<evidence type="ECO:0000256" key="4">
    <source>
        <dbReference type="ARBA" id="ARBA00022989"/>
    </source>
</evidence>
<evidence type="ECO:0000256" key="5">
    <source>
        <dbReference type="ARBA" id="ARBA00023136"/>
    </source>
</evidence>
<name>A0A075P1X1_9ALTE</name>
<dbReference type="Pfam" id="PF01810">
    <property type="entry name" value="LysE"/>
    <property type="match status" value="1"/>
</dbReference>
<dbReference type="InterPro" id="IPR001123">
    <property type="entry name" value="LeuE-type"/>
</dbReference>
<evidence type="ECO:0000256" key="3">
    <source>
        <dbReference type="ARBA" id="ARBA00022692"/>
    </source>
</evidence>
<comment type="subcellular location">
    <subcellularLocation>
        <location evidence="1">Cell membrane</location>
        <topology evidence="1">Multi-pass membrane protein</topology>
    </subcellularLocation>
</comment>
<dbReference type="OrthoDB" id="5638726at2"/>
<feature type="transmembrane region" description="Helical" evidence="6">
    <location>
        <begin position="68"/>
        <end position="85"/>
    </location>
</feature>